<dbReference type="RefSeq" id="XP_018710299.1">
    <property type="nucleotide sequence ID" value="XM_018854269.1"/>
</dbReference>
<gene>
    <name evidence="2" type="ORF">METBIDRAFT_12819</name>
</gene>
<comment type="caution">
    <text evidence="2">The sequence shown here is derived from an EMBL/GenBank/DDBJ whole genome shotgun (WGS) entry which is preliminary data.</text>
</comment>
<protein>
    <submittedName>
        <fullName evidence="2">Uncharacterized protein</fullName>
    </submittedName>
</protein>
<organism evidence="2 3">
    <name type="scientific">Metschnikowia bicuspidata var. bicuspidata NRRL YB-4993</name>
    <dbReference type="NCBI Taxonomy" id="869754"/>
    <lineage>
        <taxon>Eukaryota</taxon>
        <taxon>Fungi</taxon>
        <taxon>Dikarya</taxon>
        <taxon>Ascomycota</taxon>
        <taxon>Saccharomycotina</taxon>
        <taxon>Pichiomycetes</taxon>
        <taxon>Metschnikowiaceae</taxon>
        <taxon>Metschnikowia</taxon>
    </lineage>
</organism>
<feature type="compositionally biased region" description="Basic and acidic residues" evidence="1">
    <location>
        <begin position="184"/>
        <end position="212"/>
    </location>
</feature>
<accession>A0A1A0H6Q4</accession>
<name>A0A1A0H6Q4_9ASCO</name>
<proteinExistence type="predicted"/>
<dbReference type="OrthoDB" id="341898at2759"/>
<feature type="compositionally biased region" description="Basic and acidic residues" evidence="1">
    <location>
        <begin position="329"/>
        <end position="341"/>
    </location>
</feature>
<evidence type="ECO:0000313" key="3">
    <source>
        <dbReference type="Proteomes" id="UP000092555"/>
    </source>
</evidence>
<feature type="region of interest" description="Disordered" evidence="1">
    <location>
        <begin position="275"/>
        <end position="341"/>
    </location>
</feature>
<feature type="region of interest" description="Disordered" evidence="1">
    <location>
        <begin position="184"/>
        <end position="260"/>
    </location>
</feature>
<evidence type="ECO:0000313" key="2">
    <source>
        <dbReference type="EMBL" id="OBA19774.1"/>
    </source>
</evidence>
<dbReference type="GeneID" id="30027245"/>
<dbReference type="STRING" id="869754.A0A1A0H6Q4"/>
<dbReference type="Proteomes" id="UP000092555">
    <property type="component" value="Unassembled WGS sequence"/>
</dbReference>
<reference evidence="2 3" key="1">
    <citation type="submission" date="2016-05" db="EMBL/GenBank/DDBJ databases">
        <title>Comparative genomics of biotechnologically important yeasts.</title>
        <authorList>
            <consortium name="DOE Joint Genome Institute"/>
            <person name="Riley R."/>
            <person name="Haridas S."/>
            <person name="Wolfe K.H."/>
            <person name="Lopes M.R."/>
            <person name="Hittinger C.T."/>
            <person name="Goker M."/>
            <person name="Salamov A."/>
            <person name="Wisecaver J."/>
            <person name="Long T.M."/>
            <person name="Aerts A.L."/>
            <person name="Barry K."/>
            <person name="Choi C."/>
            <person name="Clum A."/>
            <person name="Coughlan A.Y."/>
            <person name="Deshpande S."/>
            <person name="Douglass A.P."/>
            <person name="Hanson S.J."/>
            <person name="Klenk H.-P."/>
            <person name="LaButti K."/>
            <person name="Lapidus A."/>
            <person name="Lindquist E."/>
            <person name="Lipzen A."/>
            <person name="Meier-kolthoff J.P."/>
            <person name="Ohm R.A."/>
            <person name="Otillar R.P."/>
            <person name="Pangilinan J."/>
            <person name="Peng Y."/>
            <person name="Rokas A."/>
            <person name="Rosa C.A."/>
            <person name="Scheuner C."/>
            <person name="Sibirny A.A."/>
            <person name="Slot J.C."/>
            <person name="Stielow J.B."/>
            <person name="Sun H."/>
            <person name="Kurtzman C.P."/>
            <person name="Blackwell M."/>
            <person name="Grigoriev I.V."/>
            <person name="Jeffries T.W."/>
        </authorList>
    </citation>
    <scope>NUCLEOTIDE SEQUENCE [LARGE SCALE GENOMIC DNA]</scope>
    <source>
        <strain evidence="2 3">NRRL YB-4993</strain>
    </source>
</reference>
<evidence type="ECO:0000256" key="1">
    <source>
        <dbReference type="SAM" id="MobiDB-lite"/>
    </source>
</evidence>
<dbReference type="EMBL" id="LXTC01000005">
    <property type="protein sequence ID" value="OBA19774.1"/>
    <property type="molecule type" value="Genomic_DNA"/>
</dbReference>
<sequence>MARLAVPPIDKRLRELLLPVLANKRLGDDALWQAEILPLLHNFLDSLADLVRQSATTNANAPTALITDDIHKMLGVISRNLAGSFADAAPFTIHRVAELILAYHESGYSLNTVILARKWLTALARVLSVTSSELSYMDTRVQALPLSEGTTAGESLGVLEHERQLAELPQIIRFERLEWPKIPDVEQKRNEDDHPDEPTAKRPKPYAEEETRSPLQTNGDASLAEEIPPCVIDSSNTDEAHDMPGNASNEDSPHEQEPMQNNGIQGLLTLLVRESPDKQAQINAEGEVDTPQNETRPGSAAKYPQGRAKENQDSGLSHPAFYENGPIDQDNKMRHKEEVLI</sequence>
<keyword evidence="3" id="KW-1185">Reference proteome</keyword>
<dbReference type="AlphaFoldDB" id="A0A1A0H6Q4"/>